<proteinExistence type="predicted"/>
<sequence>MPPMLDDVSGLNFPCPVKFPSIQDITDFIGIYPEIHASTLQKVVVDRCGMLPEEASLRALLHYPSLGNAEGNAGDRILHVLHD</sequence>
<dbReference type="EMBL" id="CM007649">
    <property type="protein sequence ID" value="ONM39324.1"/>
    <property type="molecule type" value="Genomic_DNA"/>
</dbReference>
<name>A0A1D6NFT7_MAIZE</name>
<protein>
    <submittedName>
        <fullName evidence="1">Uncharacterized protein</fullName>
    </submittedName>
</protein>
<gene>
    <name evidence="1" type="ORF">ZEAMMB73_Zm00001d043862</name>
</gene>
<organism evidence="1">
    <name type="scientific">Zea mays</name>
    <name type="common">Maize</name>
    <dbReference type="NCBI Taxonomy" id="4577"/>
    <lineage>
        <taxon>Eukaryota</taxon>
        <taxon>Viridiplantae</taxon>
        <taxon>Streptophyta</taxon>
        <taxon>Embryophyta</taxon>
        <taxon>Tracheophyta</taxon>
        <taxon>Spermatophyta</taxon>
        <taxon>Magnoliopsida</taxon>
        <taxon>Liliopsida</taxon>
        <taxon>Poales</taxon>
        <taxon>Poaceae</taxon>
        <taxon>PACMAD clade</taxon>
        <taxon>Panicoideae</taxon>
        <taxon>Andropogonodae</taxon>
        <taxon>Andropogoneae</taxon>
        <taxon>Tripsacinae</taxon>
        <taxon>Zea</taxon>
    </lineage>
</organism>
<evidence type="ECO:0000313" key="1">
    <source>
        <dbReference type="EMBL" id="ONM39324.1"/>
    </source>
</evidence>
<dbReference type="EMBL" id="CM007649">
    <property type="protein sequence ID" value="ONM39325.1"/>
    <property type="molecule type" value="Genomic_DNA"/>
</dbReference>
<dbReference type="PaxDb" id="4577-GRMZM6G995474_P01"/>
<reference evidence="1" key="1">
    <citation type="submission" date="2015-12" db="EMBL/GenBank/DDBJ databases">
        <title>Update maize B73 reference genome by single molecule sequencing technologies.</title>
        <authorList>
            <consortium name="Maize Genome Sequencing Project"/>
            <person name="Ware D."/>
        </authorList>
    </citation>
    <scope>NUCLEOTIDE SEQUENCE [LARGE SCALE GENOMIC DNA]</scope>
    <source>
        <tissue evidence="1">Seedling</tissue>
    </source>
</reference>
<accession>A0A1D6NFT7</accession>
<dbReference type="AlphaFoldDB" id="A0A1D6NFT7"/>